<evidence type="ECO:0000313" key="20">
    <source>
        <dbReference type="Proteomes" id="UP000009168"/>
    </source>
</evidence>
<dbReference type="InterPro" id="IPR050205">
    <property type="entry name" value="CDPK_Ser/Thr_kinases"/>
</dbReference>
<keyword evidence="8 15" id="KW-0547">Nucleotide-binding</keyword>
<feature type="domain" description="EF-hand" evidence="18">
    <location>
        <begin position="365"/>
        <end position="397"/>
    </location>
</feature>
<dbReference type="GeneID" id="7835134"/>
<dbReference type="SMART" id="SM00220">
    <property type="entry name" value="S_TKc"/>
    <property type="match status" value="1"/>
</dbReference>
<evidence type="ECO:0000259" key="18">
    <source>
        <dbReference type="PROSITE" id="PS50222"/>
    </source>
</evidence>
<keyword evidence="6" id="KW-0479">Metal-binding</keyword>
<dbReference type="InParanoid" id="I7M6U5"/>
<feature type="domain" description="EF-hand" evidence="18">
    <location>
        <begin position="328"/>
        <end position="363"/>
    </location>
</feature>
<dbReference type="OrthoDB" id="40902at2759"/>
<dbReference type="HOGENOM" id="CLU_000288_37_4_1"/>
<keyword evidence="4 16" id="KW-0723">Serine/threonine-protein kinase</keyword>
<protein>
    <recommendedName>
        <fullName evidence="3">non-specific serine/threonine protein kinase</fullName>
        <ecNumber evidence="3">2.7.11.1</ecNumber>
    </recommendedName>
</protein>
<dbReference type="InterPro" id="IPR008271">
    <property type="entry name" value="Ser/Thr_kinase_AS"/>
</dbReference>
<dbReference type="Pfam" id="PF13499">
    <property type="entry name" value="EF-hand_7"/>
    <property type="match status" value="2"/>
</dbReference>
<evidence type="ECO:0000256" key="8">
    <source>
        <dbReference type="ARBA" id="ARBA00022741"/>
    </source>
</evidence>
<comment type="similarity">
    <text evidence="12">Belongs to the protein kinase superfamily. Ser/Thr protein kinase family. CDPK subfamily.</text>
</comment>
<dbReference type="GO" id="GO:0005509">
    <property type="term" value="F:calcium ion binding"/>
    <property type="evidence" value="ECO:0007669"/>
    <property type="project" value="InterPro"/>
</dbReference>
<organism evidence="19 20">
    <name type="scientific">Tetrahymena thermophila (strain SB210)</name>
    <dbReference type="NCBI Taxonomy" id="312017"/>
    <lineage>
        <taxon>Eukaryota</taxon>
        <taxon>Sar</taxon>
        <taxon>Alveolata</taxon>
        <taxon>Ciliophora</taxon>
        <taxon>Intramacronucleata</taxon>
        <taxon>Oligohymenophorea</taxon>
        <taxon>Hymenostomatida</taxon>
        <taxon>Tetrahymenina</taxon>
        <taxon>Tetrahymenidae</taxon>
        <taxon>Tetrahymena</taxon>
    </lineage>
</organism>
<sequence length="471" mass="53645">MEKDSKQGALVKKQWFIKSNAGRIDDFYEWSKKRTLGSGQFGSVVSCKLKGTNDTRAIKVIPKSRVRDPQQFLNEINIMKELDHPNVIRLYETFEDQRNVYLSMELCSGGELFDVITAKKKFSEEEARLVFNQIVSAVSYCHANNICHRDLKPENFLLLQKESLDNIKVADFGLSCIFVDKQQKKQDILGKTGSSYYMAPEVLQGIYNELCDVWSLGVILYILLSGIPPFFGSNDSKIFEKIEKGTYSFDFPQFQNVSENAKDLIRKCLVPQDQRLKANEILKHPWCATEQKQSANLNIDVGNLKSFTSNSKLKKVALTFIASQLSETEIIDLGKQFKQLDKNGDGVLSIEEITEGMKNFDGKQSQLLEIIKEIDTDKNGQIEYSEFIAASMDKQLYMKQEKLYQAFKALDIDGSGSISKDELKQVLDSDDHFLDHSVDYWKSVIQEADKDGNGEIDYEEFVEMMVPSQSA</sequence>
<evidence type="ECO:0000256" key="13">
    <source>
        <dbReference type="ARBA" id="ARBA00047899"/>
    </source>
</evidence>
<name>I7M6U5_TETTS</name>
<dbReference type="AlphaFoldDB" id="I7M6U5"/>
<dbReference type="EMBL" id="GG662853">
    <property type="protein sequence ID" value="EAR87277.2"/>
    <property type="molecule type" value="Genomic_DNA"/>
</dbReference>
<evidence type="ECO:0000256" key="10">
    <source>
        <dbReference type="ARBA" id="ARBA00022837"/>
    </source>
</evidence>
<dbReference type="PANTHER" id="PTHR24349">
    <property type="entry name" value="SERINE/THREONINE-PROTEIN KINASE"/>
    <property type="match status" value="1"/>
</dbReference>
<dbReference type="SUPFAM" id="SSF47473">
    <property type="entry name" value="EF-hand"/>
    <property type="match status" value="1"/>
</dbReference>
<dbReference type="InterPro" id="IPR011009">
    <property type="entry name" value="Kinase-like_dom_sf"/>
</dbReference>
<keyword evidence="20" id="KW-1185">Reference proteome</keyword>
<evidence type="ECO:0000256" key="1">
    <source>
        <dbReference type="ARBA" id="ARBA00001946"/>
    </source>
</evidence>
<proteinExistence type="inferred from homology"/>
<dbReference type="InterPro" id="IPR011992">
    <property type="entry name" value="EF-hand-dom_pair"/>
</dbReference>
<keyword evidence="10" id="KW-0106">Calcium</keyword>
<evidence type="ECO:0000256" key="7">
    <source>
        <dbReference type="ARBA" id="ARBA00022737"/>
    </source>
</evidence>
<evidence type="ECO:0000256" key="6">
    <source>
        <dbReference type="ARBA" id="ARBA00022723"/>
    </source>
</evidence>
<dbReference type="OMA" id="HANNICH"/>
<dbReference type="InterPro" id="IPR017441">
    <property type="entry name" value="Protein_kinase_ATP_BS"/>
</dbReference>
<evidence type="ECO:0000259" key="17">
    <source>
        <dbReference type="PROSITE" id="PS50011"/>
    </source>
</evidence>
<dbReference type="Pfam" id="PF00069">
    <property type="entry name" value="Pkinase"/>
    <property type="match status" value="1"/>
</dbReference>
<evidence type="ECO:0000256" key="12">
    <source>
        <dbReference type="ARBA" id="ARBA00024334"/>
    </source>
</evidence>
<comment type="catalytic activity">
    <reaction evidence="13">
        <text>L-threonyl-[protein] + ATP = O-phospho-L-threonyl-[protein] + ADP + H(+)</text>
        <dbReference type="Rhea" id="RHEA:46608"/>
        <dbReference type="Rhea" id="RHEA-COMP:11060"/>
        <dbReference type="Rhea" id="RHEA-COMP:11605"/>
        <dbReference type="ChEBI" id="CHEBI:15378"/>
        <dbReference type="ChEBI" id="CHEBI:30013"/>
        <dbReference type="ChEBI" id="CHEBI:30616"/>
        <dbReference type="ChEBI" id="CHEBI:61977"/>
        <dbReference type="ChEBI" id="CHEBI:456216"/>
        <dbReference type="EC" id="2.7.11.1"/>
    </reaction>
</comment>
<accession>I7M6U5</accession>
<comment type="subunit">
    <text evidence="2">Monomer.</text>
</comment>
<dbReference type="KEGG" id="tet:TTHERM_00053930"/>
<dbReference type="EC" id="2.7.11.1" evidence="3"/>
<dbReference type="Gene3D" id="1.10.510.10">
    <property type="entry name" value="Transferase(Phosphotransferase) domain 1"/>
    <property type="match status" value="1"/>
</dbReference>
<dbReference type="InterPro" id="IPR000719">
    <property type="entry name" value="Prot_kinase_dom"/>
</dbReference>
<evidence type="ECO:0000256" key="3">
    <source>
        <dbReference type="ARBA" id="ARBA00012513"/>
    </source>
</evidence>
<evidence type="ECO:0000256" key="11">
    <source>
        <dbReference type="ARBA" id="ARBA00022840"/>
    </source>
</evidence>
<keyword evidence="7" id="KW-0677">Repeat</keyword>
<dbReference type="PROSITE" id="PS50222">
    <property type="entry name" value="EF_HAND_2"/>
    <property type="match status" value="4"/>
</dbReference>
<dbReference type="FunFam" id="1.10.238.10:FF:000299">
    <property type="entry name" value="Uncharacterized protein"/>
    <property type="match status" value="1"/>
</dbReference>
<dbReference type="Gene3D" id="3.30.200.20">
    <property type="entry name" value="Phosphorylase Kinase, domain 1"/>
    <property type="match status" value="1"/>
</dbReference>
<dbReference type="FunFam" id="1.10.510.10:FF:000571">
    <property type="entry name" value="Maternal embryonic leucine zipper kinase"/>
    <property type="match status" value="1"/>
</dbReference>
<evidence type="ECO:0000313" key="19">
    <source>
        <dbReference type="EMBL" id="EAR87277.2"/>
    </source>
</evidence>
<feature type="domain" description="EF-hand" evidence="18">
    <location>
        <begin position="398"/>
        <end position="433"/>
    </location>
</feature>
<dbReference type="PROSITE" id="PS00108">
    <property type="entry name" value="PROTEIN_KINASE_ST"/>
    <property type="match status" value="1"/>
</dbReference>
<evidence type="ECO:0000256" key="14">
    <source>
        <dbReference type="ARBA" id="ARBA00048679"/>
    </source>
</evidence>
<dbReference type="CDD" id="cd05117">
    <property type="entry name" value="STKc_CAMK"/>
    <property type="match status" value="1"/>
</dbReference>
<evidence type="ECO:0000256" key="9">
    <source>
        <dbReference type="ARBA" id="ARBA00022777"/>
    </source>
</evidence>
<evidence type="ECO:0000256" key="16">
    <source>
        <dbReference type="RuleBase" id="RU000304"/>
    </source>
</evidence>
<dbReference type="GO" id="GO:0005524">
    <property type="term" value="F:ATP binding"/>
    <property type="evidence" value="ECO:0007669"/>
    <property type="project" value="UniProtKB-UniRule"/>
</dbReference>
<keyword evidence="5" id="KW-0808">Transferase</keyword>
<dbReference type="InterPro" id="IPR018247">
    <property type="entry name" value="EF_Hand_1_Ca_BS"/>
</dbReference>
<evidence type="ECO:0000256" key="2">
    <source>
        <dbReference type="ARBA" id="ARBA00011245"/>
    </source>
</evidence>
<dbReference type="SMART" id="SM00054">
    <property type="entry name" value="EFh"/>
    <property type="match status" value="4"/>
</dbReference>
<dbReference type="eggNOG" id="KOG0032">
    <property type="taxonomic scope" value="Eukaryota"/>
</dbReference>
<reference evidence="20" key="1">
    <citation type="journal article" date="2006" name="PLoS Biol.">
        <title>Macronuclear genome sequence of the ciliate Tetrahymena thermophila, a model eukaryote.</title>
        <authorList>
            <person name="Eisen J.A."/>
            <person name="Coyne R.S."/>
            <person name="Wu M."/>
            <person name="Wu D."/>
            <person name="Thiagarajan M."/>
            <person name="Wortman J.R."/>
            <person name="Badger J.H."/>
            <person name="Ren Q."/>
            <person name="Amedeo P."/>
            <person name="Jones K.M."/>
            <person name="Tallon L.J."/>
            <person name="Delcher A.L."/>
            <person name="Salzberg S.L."/>
            <person name="Silva J.C."/>
            <person name="Haas B.J."/>
            <person name="Majoros W.H."/>
            <person name="Farzad M."/>
            <person name="Carlton J.M."/>
            <person name="Smith R.K. Jr."/>
            <person name="Garg J."/>
            <person name="Pearlman R.E."/>
            <person name="Karrer K.M."/>
            <person name="Sun L."/>
            <person name="Manning G."/>
            <person name="Elde N.C."/>
            <person name="Turkewitz A.P."/>
            <person name="Asai D.J."/>
            <person name="Wilkes D.E."/>
            <person name="Wang Y."/>
            <person name="Cai H."/>
            <person name="Collins K."/>
            <person name="Stewart B.A."/>
            <person name="Lee S.R."/>
            <person name="Wilamowska K."/>
            <person name="Weinberg Z."/>
            <person name="Ruzzo W.L."/>
            <person name="Wloga D."/>
            <person name="Gaertig J."/>
            <person name="Frankel J."/>
            <person name="Tsao C.-C."/>
            <person name="Gorovsky M.A."/>
            <person name="Keeling P.J."/>
            <person name="Waller R.F."/>
            <person name="Patron N.J."/>
            <person name="Cherry J.M."/>
            <person name="Stover N.A."/>
            <person name="Krieger C.J."/>
            <person name="del Toro C."/>
            <person name="Ryder H.F."/>
            <person name="Williamson S.C."/>
            <person name="Barbeau R.A."/>
            <person name="Hamilton E.P."/>
            <person name="Orias E."/>
        </authorList>
    </citation>
    <scope>NUCLEOTIDE SEQUENCE [LARGE SCALE GENOMIC DNA]</scope>
    <source>
        <strain evidence="20">SB210</strain>
    </source>
</reference>
<comment type="cofactor">
    <cofactor evidence="1">
        <name>Mg(2+)</name>
        <dbReference type="ChEBI" id="CHEBI:18420"/>
    </cofactor>
</comment>
<feature type="domain" description="Protein kinase" evidence="17">
    <location>
        <begin position="30"/>
        <end position="287"/>
    </location>
</feature>
<keyword evidence="11 15" id="KW-0067">ATP-binding</keyword>
<comment type="catalytic activity">
    <reaction evidence="14">
        <text>L-seryl-[protein] + ATP = O-phospho-L-seryl-[protein] + ADP + H(+)</text>
        <dbReference type="Rhea" id="RHEA:17989"/>
        <dbReference type="Rhea" id="RHEA-COMP:9863"/>
        <dbReference type="Rhea" id="RHEA-COMP:11604"/>
        <dbReference type="ChEBI" id="CHEBI:15378"/>
        <dbReference type="ChEBI" id="CHEBI:29999"/>
        <dbReference type="ChEBI" id="CHEBI:30616"/>
        <dbReference type="ChEBI" id="CHEBI:83421"/>
        <dbReference type="ChEBI" id="CHEBI:456216"/>
        <dbReference type="EC" id="2.7.11.1"/>
    </reaction>
</comment>
<dbReference type="Proteomes" id="UP000009168">
    <property type="component" value="Unassembled WGS sequence"/>
</dbReference>
<dbReference type="CDD" id="cd00051">
    <property type="entry name" value="EFh"/>
    <property type="match status" value="1"/>
</dbReference>
<dbReference type="GO" id="GO:0004674">
    <property type="term" value="F:protein serine/threonine kinase activity"/>
    <property type="evidence" value="ECO:0007669"/>
    <property type="project" value="UniProtKB-KW"/>
</dbReference>
<feature type="binding site" evidence="15">
    <location>
        <position position="59"/>
    </location>
    <ligand>
        <name>ATP</name>
        <dbReference type="ChEBI" id="CHEBI:30616"/>
    </ligand>
</feature>
<feature type="domain" description="EF-hand" evidence="18">
    <location>
        <begin position="436"/>
        <end position="471"/>
    </location>
</feature>
<dbReference type="PROSITE" id="PS50011">
    <property type="entry name" value="PROTEIN_KINASE_DOM"/>
    <property type="match status" value="1"/>
</dbReference>
<dbReference type="PROSITE" id="PS00018">
    <property type="entry name" value="EF_HAND_1"/>
    <property type="match status" value="4"/>
</dbReference>
<evidence type="ECO:0000256" key="4">
    <source>
        <dbReference type="ARBA" id="ARBA00022527"/>
    </source>
</evidence>
<dbReference type="Gene3D" id="1.10.238.10">
    <property type="entry name" value="EF-hand"/>
    <property type="match status" value="2"/>
</dbReference>
<dbReference type="FunFam" id="3.30.200.20:FF:000315">
    <property type="entry name" value="Calcium-dependent protein kinase 3"/>
    <property type="match status" value="1"/>
</dbReference>
<dbReference type="SUPFAM" id="SSF56112">
    <property type="entry name" value="Protein kinase-like (PK-like)"/>
    <property type="match status" value="1"/>
</dbReference>
<keyword evidence="9 19" id="KW-0418">Kinase</keyword>
<gene>
    <name evidence="19" type="ORF">TTHERM_00053930</name>
</gene>
<dbReference type="InterPro" id="IPR002048">
    <property type="entry name" value="EF_hand_dom"/>
</dbReference>
<dbReference type="FunCoup" id="I7M6U5">
    <property type="interactions" value="25"/>
</dbReference>
<dbReference type="RefSeq" id="XP_001007522.2">
    <property type="nucleotide sequence ID" value="XM_001007522.3"/>
</dbReference>
<evidence type="ECO:0000256" key="15">
    <source>
        <dbReference type="PROSITE-ProRule" id="PRU10141"/>
    </source>
</evidence>
<dbReference type="PROSITE" id="PS00107">
    <property type="entry name" value="PROTEIN_KINASE_ATP"/>
    <property type="match status" value="1"/>
</dbReference>
<evidence type="ECO:0000256" key="5">
    <source>
        <dbReference type="ARBA" id="ARBA00022679"/>
    </source>
</evidence>